<evidence type="ECO:0000256" key="3">
    <source>
        <dbReference type="ARBA" id="ARBA00023125"/>
    </source>
</evidence>
<dbReference type="InterPro" id="IPR001138">
    <property type="entry name" value="Zn2Cys6_DnaBD"/>
</dbReference>
<dbReference type="CDD" id="cd00067">
    <property type="entry name" value="GAL4"/>
    <property type="match status" value="1"/>
</dbReference>
<dbReference type="InterPro" id="IPR036864">
    <property type="entry name" value="Zn2-C6_fun-type_DNA-bd_sf"/>
</dbReference>
<dbReference type="GO" id="GO:0000981">
    <property type="term" value="F:DNA-binding transcription factor activity, RNA polymerase II-specific"/>
    <property type="evidence" value="ECO:0007669"/>
    <property type="project" value="InterPro"/>
</dbReference>
<dbReference type="Gene3D" id="4.10.240.10">
    <property type="entry name" value="Zn(2)-C6 fungal-type DNA-binding domain"/>
    <property type="match status" value="1"/>
</dbReference>
<evidence type="ECO:0000256" key="2">
    <source>
        <dbReference type="ARBA" id="ARBA00023015"/>
    </source>
</evidence>
<dbReference type="InterPro" id="IPR004507">
    <property type="entry name" value="UbiX-like"/>
</dbReference>
<feature type="region of interest" description="Disordered" evidence="6">
    <location>
        <begin position="526"/>
        <end position="566"/>
    </location>
</feature>
<dbReference type="Pfam" id="PF00172">
    <property type="entry name" value="Zn_clus"/>
    <property type="match status" value="1"/>
</dbReference>
<evidence type="ECO:0000256" key="4">
    <source>
        <dbReference type="ARBA" id="ARBA00023163"/>
    </source>
</evidence>
<feature type="compositionally biased region" description="Basic and acidic residues" evidence="6">
    <location>
        <begin position="15"/>
        <end position="26"/>
    </location>
</feature>
<dbReference type="GO" id="GO:0008270">
    <property type="term" value="F:zinc ion binding"/>
    <property type="evidence" value="ECO:0007669"/>
    <property type="project" value="InterPro"/>
</dbReference>
<comment type="caution">
    <text evidence="8">The sequence shown here is derived from an EMBL/GenBank/DDBJ whole genome shotgun (WGS) entry which is preliminary data.</text>
</comment>
<feature type="compositionally biased region" description="Basic and acidic residues" evidence="6">
    <location>
        <begin position="152"/>
        <end position="172"/>
    </location>
</feature>
<evidence type="ECO:0000259" key="7">
    <source>
        <dbReference type="PROSITE" id="PS50048"/>
    </source>
</evidence>
<evidence type="ECO:0000256" key="6">
    <source>
        <dbReference type="SAM" id="MobiDB-lite"/>
    </source>
</evidence>
<dbReference type="GO" id="GO:0016831">
    <property type="term" value="F:carboxy-lyase activity"/>
    <property type="evidence" value="ECO:0007669"/>
    <property type="project" value="TreeGrafter"/>
</dbReference>
<dbReference type="SUPFAM" id="SSF57701">
    <property type="entry name" value="Zn2/Cys6 DNA-binding domain"/>
    <property type="match status" value="1"/>
</dbReference>
<dbReference type="Proteomes" id="UP001309876">
    <property type="component" value="Unassembled WGS sequence"/>
</dbReference>
<keyword evidence="9" id="KW-1185">Reference proteome</keyword>
<gene>
    <name evidence="8" type="ORF">LTR05_002420</name>
</gene>
<keyword evidence="4" id="KW-0804">Transcription</keyword>
<keyword evidence="3" id="KW-0238">DNA-binding</keyword>
<feature type="region of interest" description="Disordered" evidence="6">
    <location>
        <begin position="138"/>
        <end position="180"/>
    </location>
</feature>
<organism evidence="8 9">
    <name type="scientific">Lithohypha guttulata</name>
    <dbReference type="NCBI Taxonomy" id="1690604"/>
    <lineage>
        <taxon>Eukaryota</taxon>
        <taxon>Fungi</taxon>
        <taxon>Dikarya</taxon>
        <taxon>Ascomycota</taxon>
        <taxon>Pezizomycotina</taxon>
        <taxon>Eurotiomycetes</taxon>
        <taxon>Chaetothyriomycetidae</taxon>
        <taxon>Chaetothyriales</taxon>
        <taxon>Trichomeriaceae</taxon>
        <taxon>Lithohypha</taxon>
    </lineage>
</organism>
<evidence type="ECO:0000313" key="9">
    <source>
        <dbReference type="Proteomes" id="UP001309876"/>
    </source>
</evidence>
<proteinExistence type="predicted"/>
<feature type="domain" description="Zn(2)-C6 fungal-type" evidence="7">
    <location>
        <begin position="52"/>
        <end position="83"/>
    </location>
</feature>
<keyword evidence="1" id="KW-0479">Metal-binding</keyword>
<evidence type="ECO:0000256" key="1">
    <source>
        <dbReference type="ARBA" id="ARBA00022723"/>
    </source>
</evidence>
<reference evidence="8 9" key="1">
    <citation type="submission" date="2023-08" db="EMBL/GenBank/DDBJ databases">
        <title>Black Yeasts Isolated from many extreme environments.</title>
        <authorList>
            <person name="Coleine C."/>
            <person name="Stajich J.E."/>
            <person name="Selbmann L."/>
        </authorList>
    </citation>
    <scope>NUCLEOTIDE SEQUENCE [LARGE SCALE GENOMIC DNA]</scope>
    <source>
        <strain evidence="8 9">CCFEE 5910</strain>
    </source>
</reference>
<dbReference type="PANTHER" id="PTHR43374:SF1">
    <property type="entry name" value="FLAVIN PRENYLTRANSFERASE PAD1, MITOCHONDRIAL"/>
    <property type="match status" value="1"/>
</dbReference>
<dbReference type="GO" id="GO:0003677">
    <property type="term" value="F:DNA binding"/>
    <property type="evidence" value="ECO:0007669"/>
    <property type="project" value="UniProtKB-KW"/>
</dbReference>
<dbReference type="EMBL" id="JAVRRJ010000002">
    <property type="protein sequence ID" value="KAK5088203.1"/>
    <property type="molecule type" value="Genomic_DNA"/>
</dbReference>
<keyword evidence="2" id="KW-0805">Transcription regulation</keyword>
<evidence type="ECO:0000313" key="8">
    <source>
        <dbReference type="EMBL" id="KAK5088203.1"/>
    </source>
</evidence>
<dbReference type="PROSITE" id="PS50048">
    <property type="entry name" value="ZN2_CY6_FUNGAL_2"/>
    <property type="match status" value="1"/>
</dbReference>
<feature type="region of interest" description="Disordered" evidence="6">
    <location>
        <begin position="1"/>
        <end position="34"/>
    </location>
</feature>
<dbReference type="SMART" id="SM00066">
    <property type="entry name" value="GAL4"/>
    <property type="match status" value="1"/>
</dbReference>
<dbReference type="PANTHER" id="PTHR43374">
    <property type="entry name" value="FLAVIN PRENYLTRANSFERASE"/>
    <property type="match status" value="1"/>
</dbReference>
<evidence type="ECO:0000256" key="5">
    <source>
        <dbReference type="ARBA" id="ARBA00023242"/>
    </source>
</evidence>
<dbReference type="CDD" id="cd12148">
    <property type="entry name" value="fungal_TF_MHR"/>
    <property type="match status" value="1"/>
</dbReference>
<dbReference type="SMART" id="SM00906">
    <property type="entry name" value="Fungal_trans"/>
    <property type="match status" value="1"/>
</dbReference>
<dbReference type="GO" id="GO:0006351">
    <property type="term" value="P:DNA-templated transcription"/>
    <property type="evidence" value="ECO:0007669"/>
    <property type="project" value="InterPro"/>
</dbReference>
<protein>
    <recommendedName>
        <fullName evidence="7">Zn(2)-C6 fungal-type domain-containing protein</fullName>
    </recommendedName>
</protein>
<dbReference type="AlphaFoldDB" id="A0AAN7T4A2"/>
<keyword evidence="5" id="KW-0539">Nucleus</keyword>
<name>A0AAN7T4A2_9EURO</name>
<accession>A0AAN7T4A2</accession>
<dbReference type="InterPro" id="IPR007219">
    <property type="entry name" value="XnlR_reg_dom"/>
</dbReference>
<dbReference type="PROSITE" id="PS00463">
    <property type="entry name" value="ZN2_CY6_FUNGAL_1"/>
    <property type="match status" value="1"/>
</dbReference>
<sequence>MPVNMADIPPAPQDLDAKAEPSDDGKPGMLEMSQDEVDAIIRNKRKVRDPKACYACHRRKVKCDRNLPCDSCVKRDHPELCSYERPTKKRRIALTAALAQTDDKSPGAVDRSLDSGSNITVPREQWENLNRELAQLRVQAKEEKDDDTSAASEEHAVPELTGHSDDGDREGVHAPSNQMGTMHLGSRSVLAYMVGNRTKSTQDAARLLLEKDILPNLGLDNENTTYPFVDLWSTDSNGQDVNGLVQALPDDSLCREFWLTYRDIPCVIYPVVPDAQAFQNNLEILLQNRADMAGTGVPLDPDRPYGVSMPWLALLFAVLASGSQSTGRPAKERELTSQVYICCSYQALRNALSYNMNPGVSYIILGMTLRSAFSMGLHVNSPNFTEAENYLRSRIWWALAWQDSHFSISYDRPSSSIMCFPNLPYTRNSTPGDRTYVESMTGIIKLTQKILRERACNPKHAMSWSMIMEFKDEVHRIWNEAQPQLRDSALCISLKDHLERLALQIHCSYLISEICRPALKEEHLPGPTSNPSCYGKQSPVISPPVTSRRKPSTQGDSPATTPADPQVTANLRSECIEYLQRTVETYIELRSINKFAARSWIGIQRSVSAAFMLAVMPETQREPRIIALLTRLESAIAQSAIEDIGFRTVDNTRSPTGTDLEGLSMSNEQARPPLWVRSMTKSLNALSKLNAALARGRPGSVSQPFMSYSTPFQSIAPDMSGTVYNYNVPPINTDVQTDSQHFPSFYNHTPRASERGSITSIAPYTPESLGSDWNSSNIPQRAFEHIPPGIWGR</sequence>